<evidence type="ECO:0000313" key="5">
    <source>
        <dbReference type="Proteomes" id="UP000826775"/>
    </source>
</evidence>
<evidence type="ECO:0000256" key="1">
    <source>
        <dbReference type="ARBA" id="ARBA00022741"/>
    </source>
</evidence>
<evidence type="ECO:0000256" key="2">
    <source>
        <dbReference type="ARBA" id="ARBA00022840"/>
    </source>
</evidence>
<dbReference type="Gene3D" id="3.40.50.300">
    <property type="entry name" value="P-loop containing nucleotide triphosphate hydrolases"/>
    <property type="match status" value="1"/>
</dbReference>
<keyword evidence="2 4" id="KW-0067">ATP-binding</keyword>
<proteinExistence type="predicted"/>
<sequence length="212" mass="23387">MLEATNLSHKFENWLYQDLNLHAKAGESIALLGVSGSGKSSLLNNLSTMLKPLQGQVRLLQHSDIYALPNKTLLALRRHDIGIIFQAHYLFRGFNALENLQVASILTNQPIDPALLETLGIAHTLKQQIGELSGGQQQRLSIARVLTKKPKIIFADEPTGNLDSTTALAVMAVLQAYICGQQGVLILATHDQRIAQDCTRTYLLENQTLRLL</sequence>
<dbReference type="PROSITE" id="PS00211">
    <property type="entry name" value="ABC_TRANSPORTER_1"/>
    <property type="match status" value="1"/>
</dbReference>
<keyword evidence="1" id="KW-0547">Nucleotide-binding</keyword>
<dbReference type="InterPro" id="IPR027417">
    <property type="entry name" value="P-loop_NTPase"/>
</dbReference>
<keyword evidence="5" id="KW-1185">Reference proteome</keyword>
<dbReference type="EMBL" id="AP024814">
    <property type="protein sequence ID" value="BCZ16722.1"/>
    <property type="molecule type" value="Genomic_DNA"/>
</dbReference>
<dbReference type="GO" id="GO:0005524">
    <property type="term" value="F:ATP binding"/>
    <property type="evidence" value="ECO:0007669"/>
    <property type="project" value="UniProtKB-KW"/>
</dbReference>
<protein>
    <submittedName>
        <fullName evidence="4">ABC transporter ATP-binding protein</fullName>
    </submittedName>
</protein>
<dbReference type="InterPro" id="IPR015854">
    <property type="entry name" value="ABC_transpr_LolD-like"/>
</dbReference>
<feature type="domain" description="ABC transporter" evidence="3">
    <location>
        <begin position="2"/>
        <end position="212"/>
    </location>
</feature>
<organism evidence="4 5">
    <name type="scientific">Helicobacter gastrocanis</name>
    <dbReference type="NCBI Taxonomy" id="2849641"/>
    <lineage>
        <taxon>Bacteria</taxon>
        <taxon>Pseudomonadati</taxon>
        <taxon>Campylobacterota</taxon>
        <taxon>Epsilonproteobacteria</taxon>
        <taxon>Campylobacterales</taxon>
        <taxon>Helicobacteraceae</taxon>
        <taxon>Helicobacter</taxon>
    </lineage>
</organism>
<dbReference type="Pfam" id="PF00005">
    <property type="entry name" value="ABC_tran"/>
    <property type="match status" value="1"/>
</dbReference>
<dbReference type="PANTHER" id="PTHR24220">
    <property type="entry name" value="IMPORT ATP-BINDING PROTEIN"/>
    <property type="match status" value="1"/>
</dbReference>
<dbReference type="InterPro" id="IPR003439">
    <property type="entry name" value="ABC_transporter-like_ATP-bd"/>
</dbReference>
<reference evidence="4 5" key="1">
    <citation type="submission" date="2021-07" db="EMBL/GenBank/DDBJ databases">
        <title>Novel Helicobacter sp. Isolated from a dog.</title>
        <authorList>
            <person name="Rimbara E."/>
            <person name="Suzuki M."/>
        </authorList>
    </citation>
    <scope>NUCLEOTIDE SEQUENCE [LARGE SCALE GENOMIC DNA]</scope>
    <source>
        <strain evidence="5">NHP19-003</strain>
    </source>
</reference>
<name>A0ABN6I1K0_9HELI</name>
<dbReference type="InterPro" id="IPR003593">
    <property type="entry name" value="AAA+_ATPase"/>
</dbReference>
<dbReference type="SUPFAM" id="SSF52540">
    <property type="entry name" value="P-loop containing nucleoside triphosphate hydrolases"/>
    <property type="match status" value="1"/>
</dbReference>
<evidence type="ECO:0000313" key="4">
    <source>
        <dbReference type="EMBL" id="BCZ16722.1"/>
    </source>
</evidence>
<dbReference type="PANTHER" id="PTHR24220:SF692">
    <property type="entry name" value="ABC TRANSPORTER DOMAIN-CONTAINING PROTEIN"/>
    <property type="match status" value="1"/>
</dbReference>
<accession>A0ABN6I1K0</accession>
<dbReference type="PROSITE" id="PS50893">
    <property type="entry name" value="ABC_TRANSPORTER_2"/>
    <property type="match status" value="1"/>
</dbReference>
<dbReference type="Proteomes" id="UP000826775">
    <property type="component" value="Chromosome"/>
</dbReference>
<dbReference type="RefSeq" id="WP_221279522.1">
    <property type="nucleotide sequence ID" value="NZ_AP024814.1"/>
</dbReference>
<gene>
    <name evidence="4" type="ORF">NHP190003_00040</name>
</gene>
<evidence type="ECO:0000259" key="3">
    <source>
        <dbReference type="PROSITE" id="PS50893"/>
    </source>
</evidence>
<dbReference type="InterPro" id="IPR017871">
    <property type="entry name" value="ABC_transporter-like_CS"/>
</dbReference>
<dbReference type="SMART" id="SM00382">
    <property type="entry name" value="AAA"/>
    <property type="match status" value="1"/>
</dbReference>